<dbReference type="eggNOG" id="ENOG5033Y5H">
    <property type="taxonomic scope" value="Bacteria"/>
</dbReference>
<protein>
    <recommendedName>
        <fullName evidence="3">HEAT repeat protein</fullName>
    </recommendedName>
</protein>
<dbReference type="Proteomes" id="UP000006001">
    <property type="component" value="Unassembled WGS sequence"/>
</dbReference>
<dbReference type="AlphaFoldDB" id="D0WF64"/>
<organism evidence="1 2">
    <name type="scientific">Slackia exigua (strain ATCC 700122 / DSM 15923 / CIP 105133 / JCM 11022 / KCTC 5966 / S-7)</name>
    <dbReference type="NCBI Taxonomy" id="649764"/>
    <lineage>
        <taxon>Bacteria</taxon>
        <taxon>Bacillati</taxon>
        <taxon>Actinomycetota</taxon>
        <taxon>Coriobacteriia</taxon>
        <taxon>Eggerthellales</taxon>
        <taxon>Eggerthellaceae</taxon>
        <taxon>Slackia</taxon>
    </lineage>
</organism>
<keyword evidence="2" id="KW-1185">Reference proteome</keyword>
<evidence type="ECO:0008006" key="3">
    <source>
        <dbReference type="Google" id="ProtNLM"/>
    </source>
</evidence>
<dbReference type="EMBL" id="ACUX02000005">
    <property type="protein sequence ID" value="EEZ61934.1"/>
    <property type="molecule type" value="Genomic_DNA"/>
</dbReference>
<dbReference type="InterPro" id="IPR011989">
    <property type="entry name" value="ARM-like"/>
</dbReference>
<dbReference type="HOGENOM" id="CLU_091973_0_0_11"/>
<reference evidence="1" key="1">
    <citation type="submission" date="2009-10" db="EMBL/GenBank/DDBJ databases">
        <authorList>
            <person name="Weinstock G."/>
            <person name="Sodergren E."/>
            <person name="Clifton S."/>
            <person name="Fulton L."/>
            <person name="Fulton B."/>
            <person name="Courtney L."/>
            <person name="Fronick C."/>
            <person name="Harrison M."/>
            <person name="Strong C."/>
            <person name="Farmer C."/>
            <person name="Delahaunty K."/>
            <person name="Markovic C."/>
            <person name="Hall O."/>
            <person name="Minx P."/>
            <person name="Tomlinson C."/>
            <person name="Mitreva M."/>
            <person name="Nelson J."/>
            <person name="Hou S."/>
            <person name="Wollam A."/>
            <person name="Pepin K.H."/>
            <person name="Johnson M."/>
            <person name="Bhonagiri V."/>
            <person name="Nash W.E."/>
            <person name="Warren W."/>
            <person name="Chinwalla A."/>
            <person name="Mardis E.R."/>
            <person name="Wilson R.K."/>
        </authorList>
    </citation>
    <scope>NUCLEOTIDE SEQUENCE [LARGE SCALE GENOMIC DNA]</scope>
    <source>
        <strain evidence="1">ATCC 700122</strain>
    </source>
</reference>
<evidence type="ECO:0000313" key="2">
    <source>
        <dbReference type="Proteomes" id="UP000006001"/>
    </source>
</evidence>
<comment type="caution">
    <text evidence="1">The sequence shown here is derived from an EMBL/GenBank/DDBJ whole genome shotgun (WGS) entry which is preliminary data.</text>
</comment>
<proteinExistence type="predicted"/>
<dbReference type="InterPro" id="IPR016024">
    <property type="entry name" value="ARM-type_fold"/>
</dbReference>
<dbReference type="Gene3D" id="1.25.10.10">
    <property type="entry name" value="Leucine-rich Repeat Variant"/>
    <property type="match status" value="1"/>
</dbReference>
<accession>D0WF64</accession>
<evidence type="ECO:0000313" key="1">
    <source>
        <dbReference type="EMBL" id="EEZ61934.1"/>
    </source>
</evidence>
<sequence>MCMSDSSLEKSQLAETALSDETALVSLVENLSSSSRMTRQSSASALSLVADKDASLLSSHISAFVDALNRPEAQTRWEVLDILTKLVAFDSRSCATAINGAEAALFDEGSGPLRLAAMRFLCKVGGTTELRSQKVWPLVDEAIQCYHGDVEFLSMLNGVIEFAGGTLADNVREELKERMSFDASNSKGLLQRRAQEILDALG</sequence>
<dbReference type="SUPFAM" id="SSF48371">
    <property type="entry name" value="ARM repeat"/>
    <property type="match status" value="1"/>
</dbReference>
<gene>
    <name evidence="1" type="ORF">HMPREF0762_00576</name>
</gene>
<name>D0WF64_SLAES</name>